<dbReference type="CDD" id="cd15798">
    <property type="entry name" value="PMEI-like_3"/>
    <property type="match status" value="1"/>
</dbReference>
<dbReference type="InterPro" id="IPR006501">
    <property type="entry name" value="Pectinesterase_inhib_dom"/>
</dbReference>
<dbReference type="Proteomes" id="UP000239757">
    <property type="component" value="Unassembled WGS sequence"/>
</dbReference>
<dbReference type="PANTHER" id="PTHR31080">
    <property type="entry name" value="PECTINESTERASE INHIBITOR-LIKE"/>
    <property type="match status" value="1"/>
</dbReference>
<dbReference type="AlphaFoldDB" id="A0A2P5XYZ0"/>
<evidence type="ECO:0000256" key="2">
    <source>
        <dbReference type="ARBA" id="ARBA00038471"/>
    </source>
</evidence>
<dbReference type="InterPro" id="IPR051955">
    <property type="entry name" value="PME_Inhibitor"/>
</dbReference>
<accession>A0A2P5XYZ0</accession>
<dbReference type="SMART" id="SM00856">
    <property type="entry name" value="PMEI"/>
    <property type="match status" value="1"/>
</dbReference>
<dbReference type="Gene3D" id="1.20.140.40">
    <property type="entry name" value="Invertase/pectin methylesterase inhibitor family protein"/>
    <property type="match status" value="1"/>
</dbReference>
<dbReference type="SUPFAM" id="SSF101148">
    <property type="entry name" value="Plant invertase/pectin methylesterase inhibitor"/>
    <property type="match status" value="1"/>
</dbReference>
<dbReference type="GO" id="GO:0004857">
    <property type="term" value="F:enzyme inhibitor activity"/>
    <property type="evidence" value="ECO:0007669"/>
    <property type="project" value="InterPro"/>
</dbReference>
<reference evidence="4 5" key="1">
    <citation type="submission" date="2015-01" db="EMBL/GenBank/DDBJ databases">
        <title>Genome of allotetraploid Gossypium barbadense reveals genomic plasticity and fiber elongation in cotton evolution.</title>
        <authorList>
            <person name="Chen X."/>
            <person name="Liu X."/>
            <person name="Zhao B."/>
            <person name="Zheng H."/>
            <person name="Hu Y."/>
            <person name="Lu G."/>
            <person name="Yang C."/>
            <person name="Chen J."/>
            <person name="Shan C."/>
            <person name="Zhang L."/>
            <person name="Zhou Y."/>
            <person name="Wang L."/>
            <person name="Guo W."/>
            <person name="Bai Y."/>
            <person name="Ruan J."/>
            <person name="Shangguan X."/>
            <person name="Mao Y."/>
            <person name="Jiang J."/>
            <person name="Zhu Y."/>
            <person name="Lei J."/>
            <person name="Kang H."/>
            <person name="Chen S."/>
            <person name="He X."/>
            <person name="Wang R."/>
            <person name="Wang Y."/>
            <person name="Chen J."/>
            <person name="Wang L."/>
            <person name="Yu S."/>
            <person name="Wang B."/>
            <person name="Wei J."/>
            <person name="Song S."/>
            <person name="Lu X."/>
            <person name="Gao Z."/>
            <person name="Gu W."/>
            <person name="Deng X."/>
            <person name="Ma D."/>
            <person name="Wang S."/>
            <person name="Liang W."/>
            <person name="Fang L."/>
            <person name="Cai C."/>
            <person name="Zhu X."/>
            <person name="Zhou B."/>
            <person name="Zhang Y."/>
            <person name="Chen Z."/>
            <person name="Xu S."/>
            <person name="Zhu R."/>
            <person name="Wang S."/>
            <person name="Zhang T."/>
            <person name="Zhao G."/>
        </authorList>
    </citation>
    <scope>NUCLEOTIDE SEQUENCE [LARGE SCALE GENOMIC DNA]</scope>
    <source>
        <strain evidence="5">cv. Xinhai21</strain>
        <tissue evidence="4">Leaf</tissue>
    </source>
</reference>
<keyword evidence="1" id="KW-0732">Signal</keyword>
<comment type="similarity">
    <text evidence="2">Belongs to the PMEI family.</text>
</comment>
<dbReference type="OrthoDB" id="1430376at2759"/>
<evidence type="ECO:0000259" key="3">
    <source>
        <dbReference type="SMART" id="SM00856"/>
    </source>
</evidence>
<sequence>MEFIKTWCDATTYLVLCFATFTSYAAEIHGSPKILATKSIFVTLNTTLSAFKTLTELPKRQSMDEMDESLGKSFGFRMSNIQTWVSATLTNEDSCTQGFSEAAIDGDVNATARSVIEKVAHLTSISLCFVNCYAAIKNNIRHLKTYNIAMKFVCAVVFLPCK</sequence>
<evidence type="ECO:0000313" key="5">
    <source>
        <dbReference type="Proteomes" id="UP000239757"/>
    </source>
</evidence>
<name>A0A2P5XYZ0_GOSBA</name>
<feature type="domain" description="Pectinesterase inhibitor" evidence="3">
    <location>
        <begin position="1"/>
        <end position="129"/>
    </location>
</feature>
<organism evidence="4 5">
    <name type="scientific">Gossypium barbadense</name>
    <name type="common">Sea Island cotton</name>
    <name type="synonym">Hibiscus barbadensis</name>
    <dbReference type="NCBI Taxonomy" id="3634"/>
    <lineage>
        <taxon>Eukaryota</taxon>
        <taxon>Viridiplantae</taxon>
        <taxon>Streptophyta</taxon>
        <taxon>Embryophyta</taxon>
        <taxon>Tracheophyta</taxon>
        <taxon>Spermatophyta</taxon>
        <taxon>Magnoliopsida</taxon>
        <taxon>eudicotyledons</taxon>
        <taxon>Gunneridae</taxon>
        <taxon>Pentapetalae</taxon>
        <taxon>rosids</taxon>
        <taxon>malvids</taxon>
        <taxon>Malvales</taxon>
        <taxon>Malvaceae</taxon>
        <taxon>Malvoideae</taxon>
        <taxon>Gossypium</taxon>
    </lineage>
</organism>
<proteinExistence type="inferred from homology"/>
<dbReference type="EMBL" id="KZ663984">
    <property type="protein sequence ID" value="PPS08558.1"/>
    <property type="molecule type" value="Genomic_DNA"/>
</dbReference>
<dbReference type="Pfam" id="PF04043">
    <property type="entry name" value="PMEI"/>
    <property type="match status" value="1"/>
</dbReference>
<gene>
    <name evidence="4" type="ORF">GOBAR_AA12080</name>
</gene>
<evidence type="ECO:0000313" key="4">
    <source>
        <dbReference type="EMBL" id="PPS08558.1"/>
    </source>
</evidence>
<dbReference type="PANTHER" id="PTHR31080:SF96">
    <property type="entry name" value="21 KDA PROTEIN-LIKE"/>
    <property type="match status" value="1"/>
</dbReference>
<evidence type="ECO:0000256" key="1">
    <source>
        <dbReference type="ARBA" id="ARBA00022729"/>
    </source>
</evidence>
<dbReference type="InterPro" id="IPR035513">
    <property type="entry name" value="Invertase/methylesterase_inhib"/>
</dbReference>
<protein>
    <recommendedName>
        <fullName evidence="3">Pectinesterase inhibitor domain-containing protein</fullName>
    </recommendedName>
</protein>